<dbReference type="PRINTS" id="PR00080">
    <property type="entry name" value="SDRFAMILY"/>
</dbReference>
<evidence type="ECO:0000256" key="7">
    <source>
        <dbReference type="ARBA" id="ARBA00022801"/>
    </source>
</evidence>
<dbReference type="GO" id="GO:0005789">
    <property type="term" value="C:endoplasmic reticulum membrane"/>
    <property type="evidence" value="ECO:0007669"/>
    <property type="project" value="UniProtKB-SubCell"/>
</dbReference>
<evidence type="ECO:0000256" key="1">
    <source>
        <dbReference type="ARBA" id="ARBA00001947"/>
    </source>
</evidence>
<dbReference type="PANTHER" id="PTHR43975">
    <property type="entry name" value="ZGC:101858"/>
    <property type="match status" value="1"/>
</dbReference>
<keyword evidence="14" id="KW-0325">Glycoprotein</keyword>
<name>A0A915CP96_9BILA</name>
<dbReference type="InterPro" id="IPR020904">
    <property type="entry name" value="Sc_DH/Rdtase_CS"/>
</dbReference>
<evidence type="ECO:0000256" key="13">
    <source>
        <dbReference type="ARBA" id="ARBA00023136"/>
    </source>
</evidence>
<evidence type="ECO:0000256" key="15">
    <source>
        <dbReference type="ARBA" id="ARBA00078796"/>
    </source>
</evidence>
<comment type="subcellular location">
    <subcellularLocation>
        <location evidence="2">Endoplasmic reticulum membrane</location>
        <topology evidence="2">Multi-pass membrane protein</topology>
    </subcellularLocation>
</comment>
<evidence type="ECO:0000256" key="10">
    <source>
        <dbReference type="ARBA" id="ARBA00022989"/>
    </source>
</evidence>
<dbReference type="GO" id="GO:0046872">
    <property type="term" value="F:metal ion binding"/>
    <property type="evidence" value="ECO:0007669"/>
    <property type="project" value="UniProtKB-KW"/>
</dbReference>
<keyword evidence="7" id="KW-0378">Hydrolase</keyword>
<evidence type="ECO:0000313" key="18">
    <source>
        <dbReference type="Proteomes" id="UP000887574"/>
    </source>
</evidence>
<comment type="similarity">
    <text evidence="3">Belongs to the peptidase M28 family.</text>
</comment>
<keyword evidence="12" id="KW-0482">Metalloprotease</keyword>
<keyword evidence="5" id="KW-0812">Transmembrane</keyword>
<dbReference type="Gene3D" id="3.40.50.720">
    <property type="entry name" value="NAD(P)-binding Rossmann-like Domain"/>
    <property type="match status" value="1"/>
</dbReference>
<dbReference type="PANTHER" id="PTHR43975:SF2">
    <property type="entry name" value="EG:BACR7A4.14 PROTEIN-RELATED"/>
    <property type="match status" value="1"/>
</dbReference>
<comment type="cofactor">
    <cofactor evidence="1">
        <name>Zn(2+)</name>
        <dbReference type="ChEBI" id="CHEBI:29105"/>
    </cofactor>
</comment>
<evidence type="ECO:0000256" key="11">
    <source>
        <dbReference type="ARBA" id="ARBA00023002"/>
    </source>
</evidence>
<dbReference type="InterPro" id="IPR036291">
    <property type="entry name" value="NAD(P)-bd_dom_sf"/>
</dbReference>
<dbReference type="Gene3D" id="3.40.630.10">
    <property type="entry name" value="Zn peptidases"/>
    <property type="match status" value="1"/>
</dbReference>
<proteinExistence type="inferred from homology"/>
<evidence type="ECO:0000256" key="16">
    <source>
        <dbReference type="SAM" id="Coils"/>
    </source>
</evidence>
<dbReference type="Pfam" id="PF13561">
    <property type="entry name" value="adh_short_C2"/>
    <property type="match status" value="1"/>
</dbReference>
<keyword evidence="4" id="KW-0645">Protease</keyword>
<evidence type="ECO:0000256" key="12">
    <source>
        <dbReference type="ARBA" id="ARBA00023049"/>
    </source>
</evidence>
<keyword evidence="18" id="KW-1185">Reference proteome</keyword>
<evidence type="ECO:0000256" key="9">
    <source>
        <dbReference type="ARBA" id="ARBA00022833"/>
    </source>
</evidence>
<keyword evidence="11" id="KW-0560">Oxidoreductase</keyword>
<keyword evidence="8" id="KW-0256">Endoplasmic reticulum</keyword>
<evidence type="ECO:0000256" key="14">
    <source>
        <dbReference type="ARBA" id="ARBA00023180"/>
    </source>
</evidence>
<evidence type="ECO:0000256" key="5">
    <source>
        <dbReference type="ARBA" id="ARBA00022692"/>
    </source>
</evidence>
<keyword evidence="13" id="KW-0472">Membrane</keyword>
<dbReference type="InterPro" id="IPR007484">
    <property type="entry name" value="Peptidase_M28"/>
</dbReference>
<dbReference type="FunFam" id="3.40.50.720:FF:000084">
    <property type="entry name" value="Short-chain dehydrogenase reductase"/>
    <property type="match status" value="1"/>
</dbReference>
<evidence type="ECO:0000256" key="6">
    <source>
        <dbReference type="ARBA" id="ARBA00022723"/>
    </source>
</evidence>
<dbReference type="InterPro" id="IPR002347">
    <property type="entry name" value="SDR_fam"/>
</dbReference>
<evidence type="ECO:0000256" key="4">
    <source>
        <dbReference type="ARBA" id="ARBA00022670"/>
    </source>
</evidence>
<dbReference type="GO" id="GO:0006508">
    <property type="term" value="P:proteolysis"/>
    <property type="evidence" value="ECO:0007669"/>
    <property type="project" value="UniProtKB-KW"/>
</dbReference>
<organism evidence="18 19">
    <name type="scientific">Ditylenchus dipsaci</name>
    <dbReference type="NCBI Taxonomy" id="166011"/>
    <lineage>
        <taxon>Eukaryota</taxon>
        <taxon>Metazoa</taxon>
        <taxon>Ecdysozoa</taxon>
        <taxon>Nematoda</taxon>
        <taxon>Chromadorea</taxon>
        <taxon>Rhabditida</taxon>
        <taxon>Tylenchina</taxon>
        <taxon>Tylenchomorpha</taxon>
        <taxon>Sphaerularioidea</taxon>
        <taxon>Anguinidae</taxon>
        <taxon>Anguininae</taxon>
        <taxon>Ditylenchus</taxon>
    </lineage>
</organism>
<keyword evidence="9" id="KW-0862">Zinc</keyword>
<dbReference type="FunFam" id="3.40.630.10:FF:000008">
    <property type="entry name" value="Endoplasmic reticulum metallopeptidase 1"/>
    <property type="match status" value="1"/>
</dbReference>
<keyword evidence="16" id="KW-0175">Coiled coil</keyword>
<dbReference type="PROSITE" id="PS00061">
    <property type="entry name" value="ADH_SHORT"/>
    <property type="match status" value="1"/>
</dbReference>
<sequence>MAKIEHLVDQLTMMERRTDANEKEASRVEKLTAELTELLQKLEKEQDSDGKSENIKQLDYEDVLKHNFQKILLSAEGVVSPVSARPSKQFDSADPFKAISVDPLKALIQGISLALYLLPVDLWLGQILLEVEQVASLEVLENSLISLNKVVIITGSTSGIGQAAAYRFGQEGAFLTIHGRNQDGVWRCPGGKTLKDIIEKTAQKFGRIDVLVNNAGTIPEEEGWNSLELESLDFLLDVNLKSCIKLINFALPYLEKTKGNIVNVSSVDGKKAHPENMYYSVAKAALDHYTRNASVLFAEKNVRINNLNPGYIRTQLKLRGGTTEQGLEKFHESWIKRNVPMKRAGEPREMANVIWFLASDEASFITGSILVADGGMRNYAEPQKPFEKINVIPEPVFDLPTEEVDCMSEIFQQIIPKQPQLGFFHWLLLSLCVSVLYGLVVWQDGRMPAVSPKDNLHTFSEERARLFLEQITSLGPRPTGSNALEVQAVQFLTGKITSLKQIVDRNGINRLELDIQRPSSCFNMRFFTNCFHKVTNVAVRVGPSTGQTNHSILLNCHLDTVPDSPGATDDAVSCAIMIDVLEVLAHSKTSLENDIVFLFNGAEESYLQASQGFISQHKWRHSLRAFINLEGAGSGGREMLFQAGPGDSWLLKTYLTMCHIPEQA</sequence>
<evidence type="ECO:0000313" key="19">
    <source>
        <dbReference type="WBParaSite" id="jg10741"/>
    </source>
</evidence>
<dbReference type="Pfam" id="PF04389">
    <property type="entry name" value="Peptidase_M28"/>
    <property type="match status" value="1"/>
</dbReference>
<evidence type="ECO:0000259" key="17">
    <source>
        <dbReference type="Pfam" id="PF04389"/>
    </source>
</evidence>
<evidence type="ECO:0000256" key="8">
    <source>
        <dbReference type="ARBA" id="ARBA00022824"/>
    </source>
</evidence>
<dbReference type="AlphaFoldDB" id="A0A915CP96"/>
<reference evidence="19" key="1">
    <citation type="submission" date="2022-11" db="UniProtKB">
        <authorList>
            <consortium name="WormBaseParasite"/>
        </authorList>
    </citation>
    <scope>IDENTIFICATION</scope>
</reference>
<evidence type="ECO:0000256" key="2">
    <source>
        <dbReference type="ARBA" id="ARBA00004477"/>
    </source>
</evidence>
<dbReference type="GO" id="GO:0016491">
    <property type="term" value="F:oxidoreductase activity"/>
    <property type="evidence" value="ECO:0007669"/>
    <property type="project" value="UniProtKB-KW"/>
</dbReference>
<feature type="coiled-coil region" evidence="16">
    <location>
        <begin position="21"/>
        <end position="48"/>
    </location>
</feature>
<keyword evidence="6" id="KW-0479">Metal-binding</keyword>
<dbReference type="GO" id="GO:0008237">
    <property type="term" value="F:metallopeptidase activity"/>
    <property type="evidence" value="ECO:0007669"/>
    <property type="project" value="UniProtKB-KW"/>
</dbReference>
<dbReference type="SUPFAM" id="SSF53187">
    <property type="entry name" value="Zn-dependent exopeptidases"/>
    <property type="match status" value="1"/>
</dbReference>
<feature type="domain" description="Peptidase M28" evidence="17">
    <location>
        <begin position="536"/>
        <end position="656"/>
    </location>
</feature>
<dbReference type="SUPFAM" id="SSF51735">
    <property type="entry name" value="NAD(P)-binding Rossmann-fold domains"/>
    <property type="match status" value="1"/>
</dbReference>
<dbReference type="WBParaSite" id="jg10741">
    <property type="protein sequence ID" value="jg10741"/>
    <property type="gene ID" value="jg10741"/>
</dbReference>
<dbReference type="Proteomes" id="UP000887574">
    <property type="component" value="Unplaced"/>
</dbReference>
<evidence type="ECO:0000256" key="3">
    <source>
        <dbReference type="ARBA" id="ARBA00010918"/>
    </source>
</evidence>
<keyword evidence="10" id="KW-1133">Transmembrane helix</keyword>
<protein>
    <recommendedName>
        <fullName evidence="15">FXNA-like protease</fullName>
    </recommendedName>
</protein>
<accession>A0A915CP96</accession>
<dbReference type="PRINTS" id="PR00081">
    <property type="entry name" value="GDHRDH"/>
</dbReference>